<accession>A0ACC2UN74</accession>
<proteinExistence type="predicted"/>
<keyword evidence="2" id="KW-1185">Reference proteome</keyword>
<reference evidence="1" key="1">
    <citation type="submission" date="2022-04" db="EMBL/GenBank/DDBJ databases">
        <title>Genome of the entomopathogenic fungus Entomophthora muscae.</title>
        <authorList>
            <person name="Elya C."/>
            <person name="Lovett B.R."/>
            <person name="Lee E."/>
            <person name="Macias A.M."/>
            <person name="Hajek A.E."/>
            <person name="De Bivort B.L."/>
            <person name="Kasson M.T."/>
            <person name="De Fine Licht H.H."/>
            <person name="Stajich J.E."/>
        </authorList>
    </citation>
    <scope>NUCLEOTIDE SEQUENCE</scope>
    <source>
        <strain evidence="1">Berkeley</strain>
    </source>
</reference>
<organism evidence="1 2">
    <name type="scientific">Entomophthora muscae</name>
    <dbReference type="NCBI Taxonomy" id="34485"/>
    <lineage>
        <taxon>Eukaryota</taxon>
        <taxon>Fungi</taxon>
        <taxon>Fungi incertae sedis</taxon>
        <taxon>Zoopagomycota</taxon>
        <taxon>Entomophthoromycotina</taxon>
        <taxon>Entomophthoromycetes</taxon>
        <taxon>Entomophthorales</taxon>
        <taxon>Entomophthoraceae</taxon>
        <taxon>Entomophthora</taxon>
    </lineage>
</organism>
<evidence type="ECO:0000313" key="2">
    <source>
        <dbReference type="Proteomes" id="UP001165960"/>
    </source>
</evidence>
<dbReference type="EMBL" id="QTSX02000137">
    <property type="protein sequence ID" value="KAJ9088258.1"/>
    <property type="molecule type" value="Genomic_DNA"/>
</dbReference>
<dbReference type="Proteomes" id="UP001165960">
    <property type="component" value="Unassembled WGS sequence"/>
</dbReference>
<name>A0ACC2UN74_9FUNG</name>
<protein>
    <submittedName>
        <fullName evidence="1">Uncharacterized protein</fullName>
    </submittedName>
</protein>
<evidence type="ECO:0000313" key="1">
    <source>
        <dbReference type="EMBL" id="KAJ9088258.1"/>
    </source>
</evidence>
<sequence length="184" mass="19883">MHLWKPQKEAQDPHILTLGRTVRIDNSPPLEPQAQEQELNPEPGFSQAARPMDCRTACSRFSGVKPLQADTEDNGLSSDTNQVKEIIALSEASIMTPNGGNQATTISFMSLKSSPATNQEPTQGRGTGLQPGPMTTMLEQNNQVAKLGVTTNESTPRPSAILLPLDPSPQFPWPCLSQCPDDPP</sequence>
<gene>
    <name evidence="1" type="ORF">DSO57_1024946</name>
</gene>
<comment type="caution">
    <text evidence="1">The sequence shown here is derived from an EMBL/GenBank/DDBJ whole genome shotgun (WGS) entry which is preliminary data.</text>
</comment>